<dbReference type="InterPro" id="IPR050109">
    <property type="entry name" value="HTH-type_TetR-like_transc_reg"/>
</dbReference>
<dbReference type="SUPFAM" id="SSF48498">
    <property type="entry name" value="Tetracyclin repressor-like, C-terminal domain"/>
    <property type="match status" value="1"/>
</dbReference>
<sequence>MAQSTTYPASPGDLGNPRRAQILDAAERLLHHYGHAKTTVAEIAREAGVSVGSVYLEFEAKDAIWVELSHRRHDAVLAAIRGAANAPKKLYAQRLQAALVARTRAFLALAERGAHAAELVHCHACPAIREAQEIYYRREREIIAELLQEGHDAGEFAIKDPSATAAILLQAFVAFVPPLLFTRAPDELERDVTALHQLLVHGLCRADPRLRS</sequence>
<reference evidence="6" key="1">
    <citation type="submission" date="2021-08" db="EMBL/GenBank/DDBJ databases">
        <authorList>
            <person name="Stevens D.C."/>
        </authorList>
    </citation>
    <scope>NUCLEOTIDE SEQUENCE</scope>
    <source>
        <strain evidence="6">DSM 53165</strain>
    </source>
</reference>
<dbReference type="InterPro" id="IPR001647">
    <property type="entry name" value="HTH_TetR"/>
</dbReference>
<dbReference type="PANTHER" id="PTHR30055:SF234">
    <property type="entry name" value="HTH-TYPE TRANSCRIPTIONAL REGULATOR BETI"/>
    <property type="match status" value="1"/>
</dbReference>
<dbReference type="PANTHER" id="PTHR30055">
    <property type="entry name" value="HTH-TYPE TRANSCRIPTIONAL REGULATOR RUTR"/>
    <property type="match status" value="1"/>
</dbReference>
<dbReference type="Gene3D" id="1.10.357.10">
    <property type="entry name" value="Tetracycline Repressor, domain 2"/>
    <property type="match status" value="1"/>
</dbReference>
<evidence type="ECO:0000256" key="4">
    <source>
        <dbReference type="PROSITE-ProRule" id="PRU00335"/>
    </source>
</evidence>
<evidence type="ECO:0000256" key="2">
    <source>
        <dbReference type="ARBA" id="ARBA00023125"/>
    </source>
</evidence>
<name>A0ABS7TSP7_9BACT</name>
<keyword evidence="3" id="KW-0804">Transcription</keyword>
<dbReference type="Proteomes" id="UP001139031">
    <property type="component" value="Unassembled WGS sequence"/>
</dbReference>
<keyword evidence="1" id="KW-0805">Transcription regulation</keyword>
<evidence type="ECO:0000259" key="5">
    <source>
        <dbReference type="PROSITE" id="PS50977"/>
    </source>
</evidence>
<dbReference type="InterPro" id="IPR041478">
    <property type="entry name" value="TetR_C_27"/>
</dbReference>
<dbReference type="InterPro" id="IPR009057">
    <property type="entry name" value="Homeodomain-like_sf"/>
</dbReference>
<accession>A0ABS7TSP7</accession>
<feature type="domain" description="HTH tetR-type" evidence="5">
    <location>
        <begin position="16"/>
        <end position="76"/>
    </location>
</feature>
<comment type="caution">
    <text evidence="6">The sequence shown here is derived from an EMBL/GenBank/DDBJ whole genome shotgun (WGS) entry which is preliminary data.</text>
</comment>
<protein>
    <submittedName>
        <fullName evidence="6">TetR/AcrR family transcriptional regulator</fullName>
    </submittedName>
</protein>
<evidence type="ECO:0000313" key="6">
    <source>
        <dbReference type="EMBL" id="MBZ5711252.1"/>
    </source>
</evidence>
<evidence type="ECO:0000313" key="7">
    <source>
        <dbReference type="Proteomes" id="UP001139031"/>
    </source>
</evidence>
<organism evidence="6 7">
    <name type="scientific">Nannocystis pusilla</name>
    <dbReference type="NCBI Taxonomy" id="889268"/>
    <lineage>
        <taxon>Bacteria</taxon>
        <taxon>Pseudomonadati</taxon>
        <taxon>Myxococcota</taxon>
        <taxon>Polyangia</taxon>
        <taxon>Nannocystales</taxon>
        <taxon>Nannocystaceae</taxon>
        <taxon>Nannocystis</taxon>
    </lineage>
</organism>
<dbReference type="PRINTS" id="PR00455">
    <property type="entry name" value="HTHTETR"/>
</dbReference>
<dbReference type="SUPFAM" id="SSF46689">
    <property type="entry name" value="Homeodomain-like"/>
    <property type="match status" value="1"/>
</dbReference>
<feature type="DNA-binding region" description="H-T-H motif" evidence="4">
    <location>
        <begin position="39"/>
        <end position="58"/>
    </location>
</feature>
<evidence type="ECO:0000256" key="1">
    <source>
        <dbReference type="ARBA" id="ARBA00023015"/>
    </source>
</evidence>
<evidence type="ECO:0000256" key="3">
    <source>
        <dbReference type="ARBA" id="ARBA00023163"/>
    </source>
</evidence>
<dbReference type="EMBL" id="JAIRAU010000024">
    <property type="protein sequence ID" value="MBZ5711252.1"/>
    <property type="molecule type" value="Genomic_DNA"/>
</dbReference>
<keyword evidence="2 4" id="KW-0238">DNA-binding</keyword>
<gene>
    <name evidence="6" type="ORF">K7C98_18570</name>
</gene>
<dbReference type="Pfam" id="PF17935">
    <property type="entry name" value="TetR_C_27"/>
    <property type="match status" value="1"/>
</dbReference>
<proteinExistence type="predicted"/>
<dbReference type="InterPro" id="IPR036271">
    <property type="entry name" value="Tet_transcr_reg_TetR-rel_C_sf"/>
</dbReference>
<dbReference type="PROSITE" id="PS50977">
    <property type="entry name" value="HTH_TETR_2"/>
    <property type="match status" value="1"/>
</dbReference>
<dbReference type="Pfam" id="PF00440">
    <property type="entry name" value="TetR_N"/>
    <property type="match status" value="1"/>
</dbReference>
<keyword evidence="7" id="KW-1185">Reference proteome</keyword>
<dbReference type="RefSeq" id="WP_224193017.1">
    <property type="nucleotide sequence ID" value="NZ_JAIRAU010000024.1"/>
</dbReference>